<dbReference type="PANTHER" id="PTHR34849:SF3">
    <property type="entry name" value="SSR2962 PROTEIN"/>
    <property type="match status" value="1"/>
</dbReference>
<dbReference type="Pfam" id="PF04255">
    <property type="entry name" value="DUF433"/>
    <property type="match status" value="1"/>
</dbReference>
<keyword evidence="2" id="KW-1185">Reference proteome</keyword>
<dbReference type="OrthoDB" id="200074at2"/>
<dbReference type="InterPro" id="IPR036388">
    <property type="entry name" value="WH-like_DNA-bd_sf"/>
</dbReference>
<dbReference type="RefSeq" id="WP_091683154.1">
    <property type="nucleotide sequence ID" value="NZ_FOSN01000011.1"/>
</dbReference>
<gene>
    <name evidence="1" type="ORF">SAMN05444581_11178</name>
</gene>
<dbReference type="STRING" id="1612308.SAMN05444581_11178"/>
<dbReference type="SUPFAM" id="SSF46689">
    <property type="entry name" value="Homeodomain-like"/>
    <property type="match status" value="1"/>
</dbReference>
<dbReference type="PANTHER" id="PTHR34849">
    <property type="entry name" value="SSL5025 PROTEIN"/>
    <property type="match status" value="1"/>
</dbReference>
<dbReference type="Gene3D" id="1.10.10.10">
    <property type="entry name" value="Winged helix-like DNA-binding domain superfamily/Winged helix DNA-binding domain"/>
    <property type="match status" value="1"/>
</dbReference>
<accession>A0A1I4AT61</accession>
<reference evidence="1 2" key="1">
    <citation type="submission" date="2016-10" db="EMBL/GenBank/DDBJ databases">
        <authorList>
            <person name="de Groot N.N."/>
        </authorList>
    </citation>
    <scope>NUCLEOTIDE SEQUENCE [LARGE SCALE GENOMIC DNA]</scope>
    <source>
        <strain evidence="1 2">NE2</strain>
    </source>
</reference>
<evidence type="ECO:0000313" key="1">
    <source>
        <dbReference type="EMBL" id="SFK59117.1"/>
    </source>
</evidence>
<protein>
    <submittedName>
        <fullName evidence="1">Uncharacterized conserved protein, DUF433 family</fullName>
    </submittedName>
</protein>
<name>A0A1I4AT61_9HYPH</name>
<dbReference type="EMBL" id="FOSN01000011">
    <property type="protein sequence ID" value="SFK59117.1"/>
    <property type="molecule type" value="Genomic_DNA"/>
</dbReference>
<proteinExistence type="predicted"/>
<evidence type="ECO:0000313" key="2">
    <source>
        <dbReference type="Proteomes" id="UP000198755"/>
    </source>
</evidence>
<sequence>MNALLTRISIDPEICGGKPCIKGTRIWVTLVLDFLADGMTEAEVLAEYPQLTHQDVLAAIAYGAEMARERIVPIPLGHVA</sequence>
<dbReference type="InterPro" id="IPR007367">
    <property type="entry name" value="DUF433"/>
</dbReference>
<dbReference type="Proteomes" id="UP000198755">
    <property type="component" value="Unassembled WGS sequence"/>
</dbReference>
<organism evidence="1 2">
    <name type="scientific">Methylocapsa palsarum</name>
    <dbReference type="NCBI Taxonomy" id="1612308"/>
    <lineage>
        <taxon>Bacteria</taxon>
        <taxon>Pseudomonadati</taxon>
        <taxon>Pseudomonadota</taxon>
        <taxon>Alphaproteobacteria</taxon>
        <taxon>Hyphomicrobiales</taxon>
        <taxon>Beijerinckiaceae</taxon>
        <taxon>Methylocapsa</taxon>
    </lineage>
</organism>
<dbReference type="AlphaFoldDB" id="A0A1I4AT61"/>
<dbReference type="InterPro" id="IPR009057">
    <property type="entry name" value="Homeodomain-like_sf"/>
</dbReference>